<evidence type="ECO:0000256" key="1">
    <source>
        <dbReference type="SAM" id="Coils"/>
    </source>
</evidence>
<protein>
    <submittedName>
        <fullName evidence="3">Putative endonuclease-reverse transcriptase</fullName>
    </submittedName>
</protein>
<keyword evidence="3" id="KW-0540">Nuclease</keyword>
<dbReference type="GO" id="GO:0004519">
    <property type="term" value="F:endonuclease activity"/>
    <property type="evidence" value="ECO:0007669"/>
    <property type="project" value="UniProtKB-KW"/>
</dbReference>
<dbReference type="CDD" id="cd09076">
    <property type="entry name" value="L1-EN"/>
    <property type="match status" value="1"/>
</dbReference>
<organism evidence="3">
    <name type="scientific">Triatoma infestans</name>
    <name type="common">Assassin bug</name>
    <dbReference type="NCBI Taxonomy" id="30076"/>
    <lineage>
        <taxon>Eukaryota</taxon>
        <taxon>Metazoa</taxon>
        <taxon>Ecdysozoa</taxon>
        <taxon>Arthropoda</taxon>
        <taxon>Hexapoda</taxon>
        <taxon>Insecta</taxon>
        <taxon>Pterygota</taxon>
        <taxon>Neoptera</taxon>
        <taxon>Paraneoptera</taxon>
        <taxon>Hemiptera</taxon>
        <taxon>Heteroptera</taxon>
        <taxon>Panheteroptera</taxon>
        <taxon>Cimicomorpha</taxon>
        <taxon>Reduviidae</taxon>
        <taxon>Triatominae</taxon>
        <taxon>Triatoma</taxon>
    </lineage>
</organism>
<evidence type="ECO:0000259" key="2">
    <source>
        <dbReference type="PROSITE" id="PS50878"/>
    </source>
</evidence>
<dbReference type="PANTHER" id="PTHR47027">
    <property type="entry name" value="REVERSE TRANSCRIPTASE DOMAIN-CONTAINING PROTEIN"/>
    <property type="match status" value="1"/>
</dbReference>
<keyword evidence="1" id="KW-0175">Coiled coil</keyword>
<dbReference type="AlphaFoldDB" id="A0A023F0M0"/>
<dbReference type="SUPFAM" id="SSF56219">
    <property type="entry name" value="DNase I-like"/>
    <property type="match status" value="1"/>
</dbReference>
<dbReference type="Pfam" id="PF00078">
    <property type="entry name" value="RVT_1"/>
    <property type="match status" value="1"/>
</dbReference>
<dbReference type="EMBL" id="GBBI01004198">
    <property type="protein sequence ID" value="JAC14514.1"/>
    <property type="molecule type" value="mRNA"/>
</dbReference>
<dbReference type="InterPro" id="IPR000477">
    <property type="entry name" value="RT_dom"/>
</dbReference>
<dbReference type="PROSITE" id="PS50878">
    <property type="entry name" value="RT_POL"/>
    <property type="match status" value="1"/>
</dbReference>
<keyword evidence="3" id="KW-0255">Endonuclease</keyword>
<keyword evidence="3" id="KW-0808">Transferase</keyword>
<proteinExistence type="evidence at transcript level"/>
<reference evidence="3" key="1">
    <citation type="journal article" date="2014" name="PLoS Negl. Trop. Dis.">
        <title>An updated insight into the Sialotranscriptome of Triatoma infestans: developmental stage and geographic variations.</title>
        <authorList>
            <person name="Schwarz A."/>
            <person name="Medrano-Mercado N."/>
            <person name="Schaub G.A."/>
            <person name="Struchiner C.J."/>
            <person name="Bargues M.D."/>
            <person name="Levy M.Z."/>
            <person name="Ribeiro J.M."/>
        </authorList>
    </citation>
    <scope>NUCLEOTIDE SEQUENCE</scope>
    <source>
        <strain evidence="3">Chile</strain>
        <tissue evidence="3">Salivary glands</tissue>
    </source>
</reference>
<sequence>ERNWTDQNGNRPRRGLWTIGTWNVRSLYRPGASRKLEEELKKYRVDILAAQEIRWRTSEITQLKDYILFNSGSTANIIGTGFLVGGRVKHAIMKFLPVTERICVIRVRGKFRNMTLISVHAPTEDADPDVKEDFYAELDRICNYIPGHDSKIILGDFNAKVGKEEVYRPTIGPYSKHEDSNDNGNRMIDFAAGKSLRVASTYFQHRRIHLETWVSLDGLTRNQIDHLLIDSRHVSDIQDVRSFRGADVDSDHFLVRAKVSQRIAIKTACKGDKRRMYDTDKLKRDQCREAFVERIEHLLNRGTRAQNDEEDSSEEIEGVWKRIKEAVQTAAVETIGERGKQERNDWYDDEVKVALDKRNAARQKMLTRKTRSSVQEYKARRKLAKNICRRKKREAERKKVEQLQQDYDERRSRKFFKAVRSAKDGYQPRLGCVEGKDGELLVGKDEITKRWAEYFQKLLNETNIAVERSIEIPPDEDVEPPSREEFDDVLEAMKNNKAPGEDGITAEMLKSGGERLREELYKLVLEVWLKEEMPNDWKSALIYPLHKKGSKLKCTNYRGIALLISAYKVLAVLITKRISDRAEDILGDYQCGFRKGRSTTDQIFSMRMLMEKFYENNIDLHQIYVDFKMAYDRVSRIGLVSCMRELQIPAKLIRLVKMALTRTTAKVVIQNTLSRGFPVNVGLRQGDPMSPVLFNLILEVAVRNISENPGGSIYNRLSQLFAYADDVAIVARSAAALKNALEELEEGAAKFGLEINEEKTKYMVTTRRLRRFGDLQVAEHRFKATKDFKYLGSLLTCKNDVSLDIKSRINAGNRCYAALLPTLRNKCISRQAKVTIYRTILRPVVLYGSETWTLRKADERKVNTWERKVLRTIYGPIQENGVYRIRRNKELKELYREEDLVATAKTGRLRWLGHLHRMDASRGAKRLYEGHPGGKRPRDRPRVKWLKDVEEDLGKMEVRQWRRKVDDRDAWQQILLAKAKVLQGP</sequence>
<accession>A0A023F0M0</accession>
<dbReference type="InterPro" id="IPR005135">
    <property type="entry name" value="Endo/exonuclease/phosphatase"/>
</dbReference>
<keyword evidence="3" id="KW-0695">RNA-directed DNA polymerase</keyword>
<evidence type="ECO:0000313" key="3">
    <source>
        <dbReference type="EMBL" id="JAC14514.1"/>
    </source>
</evidence>
<dbReference type="InterPro" id="IPR036691">
    <property type="entry name" value="Endo/exonu/phosph_ase_sf"/>
</dbReference>
<dbReference type="PANTHER" id="PTHR47027:SF20">
    <property type="entry name" value="REVERSE TRANSCRIPTASE-LIKE PROTEIN WITH RNA-DIRECTED DNA POLYMERASE DOMAIN"/>
    <property type="match status" value="1"/>
</dbReference>
<dbReference type="CDD" id="cd01650">
    <property type="entry name" value="RT_nLTR_like"/>
    <property type="match status" value="1"/>
</dbReference>
<keyword evidence="3" id="KW-0548">Nucleotidyltransferase</keyword>
<feature type="domain" description="Reverse transcriptase" evidence="2">
    <location>
        <begin position="526"/>
        <end position="795"/>
    </location>
</feature>
<dbReference type="Gene3D" id="3.60.10.10">
    <property type="entry name" value="Endonuclease/exonuclease/phosphatase"/>
    <property type="match status" value="1"/>
</dbReference>
<dbReference type="GO" id="GO:0003964">
    <property type="term" value="F:RNA-directed DNA polymerase activity"/>
    <property type="evidence" value="ECO:0007669"/>
    <property type="project" value="UniProtKB-KW"/>
</dbReference>
<name>A0A023F0M0_TRIIF</name>
<dbReference type="SUPFAM" id="SSF56672">
    <property type="entry name" value="DNA/RNA polymerases"/>
    <property type="match status" value="1"/>
</dbReference>
<feature type="coiled-coil region" evidence="1">
    <location>
        <begin position="734"/>
        <end position="761"/>
    </location>
</feature>
<keyword evidence="3" id="KW-0378">Hydrolase</keyword>
<feature type="non-terminal residue" evidence="3">
    <location>
        <position position="1"/>
    </location>
</feature>
<dbReference type="InterPro" id="IPR043502">
    <property type="entry name" value="DNA/RNA_pol_sf"/>
</dbReference>
<dbReference type="Pfam" id="PF03372">
    <property type="entry name" value="Exo_endo_phos"/>
    <property type="match status" value="1"/>
</dbReference>
<feature type="coiled-coil region" evidence="1">
    <location>
        <begin position="374"/>
        <end position="413"/>
    </location>
</feature>